<evidence type="ECO:0000256" key="1">
    <source>
        <dbReference type="ARBA" id="ARBA00010652"/>
    </source>
</evidence>
<dbReference type="InterPro" id="IPR038332">
    <property type="entry name" value="PPE_sf"/>
</dbReference>
<feature type="region of interest" description="Disordered" evidence="2">
    <location>
        <begin position="1"/>
        <end position="29"/>
    </location>
</feature>
<name>A0A2N3XRT4_SACSN</name>
<feature type="region of interest" description="Disordered" evidence="2">
    <location>
        <begin position="198"/>
        <end position="255"/>
    </location>
</feature>
<dbReference type="SUPFAM" id="SSF140459">
    <property type="entry name" value="PE/PPE dimer-like"/>
    <property type="match status" value="1"/>
</dbReference>
<organism evidence="4 5">
    <name type="scientific">Saccharopolyspora spinosa</name>
    <dbReference type="NCBI Taxonomy" id="60894"/>
    <lineage>
        <taxon>Bacteria</taxon>
        <taxon>Bacillati</taxon>
        <taxon>Actinomycetota</taxon>
        <taxon>Actinomycetes</taxon>
        <taxon>Pseudonocardiales</taxon>
        <taxon>Pseudonocardiaceae</taxon>
        <taxon>Saccharopolyspora</taxon>
    </lineage>
</organism>
<feature type="compositionally biased region" description="Gly residues" evidence="2">
    <location>
        <begin position="487"/>
        <end position="500"/>
    </location>
</feature>
<dbReference type="InterPro" id="IPR000030">
    <property type="entry name" value="PPE_dom"/>
</dbReference>
<feature type="domain" description="PPE" evidence="3">
    <location>
        <begin position="52"/>
        <end position="143"/>
    </location>
</feature>
<accession>A0A2N3XRT4</accession>
<dbReference type="EMBL" id="PJNB01000001">
    <property type="protein sequence ID" value="PKW13384.1"/>
    <property type="molecule type" value="Genomic_DNA"/>
</dbReference>
<dbReference type="Proteomes" id="UP000233786">
    <property type="component" value="Unassembled WGS sequence"/>
</dbReference>
<dbReference type="AlphaFoldDB" id="A0A2N3XRT4"/>
<proteinExistence type="inferred from homology"/>
<reference evidence="4" key="1">
    <citation type="submission" date="2017-12" db="EMBL/GenBank/DDBJ databases">
        <title>Sequencing the genomes of 1000 Actinobacteria strains.</title>
        <authorList>
            <person name="Klenk H.-P."/>
        </authorList>
    </citation>
    <scope>NUCLEOTIDE SEQUENCE [LARGE SCALE GENOMIC DNA]</scope>
    <source>
        <strain evidence="4">DSM 44228</strain>
    </source>
</reference>
<keyword evidence="5" id="KW-1185">Reference proteome</keyword>
<comment type="similarity">
    <text evidence="1">Belongs to the mycobacterial PPE family.</text>
</comment>
<dbReference type="Gene3D" id="1.20.1260.20">
    <property type="entry name" value="PPE superfamily"/>
    <property type="match status" value="1"/>
</dbReference>
<sequence>MGPGFGRAHRSVVEGERSDMTQETTGPDADFALTETQNWASRSHRELYEAVHAGNDPGRVGQLADEWNRLSRDLAESATRMGERLRATEAGWQGEAADAARSAIQQLADWNHDAGTTAGALGERIAVQGRIMETARAEMPEPVGGGETLNAVALVSYTTGNLEAFKKACVDLKAHRDRSDSAHQQAVQVMTWMEDQSRNIDGDTPKFTPPPNPMGNDEPVHRTRQLLGERAKLKPWNVDRAPEAPDSTLPNSAPGDVLATQRLTAAVPVEPLPGDVSATQPLTAKVPLDPTPFHAPNPSSTGPMDAPAPSFPAPAPGGPTSFDGPTQSFRPPAIPPPGDYQPKTTTPQGINGPYPPGNLPPIGDDRRHQPRPFQGPDGPYPTGPRVNPGPGDPRGGWRGPIPPIPRPGGGGGPALPSTGVGGGSGSGGSGGSGFRGGPGGMPGAGGGSGVGPGGSSGVGSGGGSGTGRGPDGGFGGRGASGMPGQSGMAGAGMGPMGGKRGQNEDQEKERTSKYVEGGPVVEVPGADLPPPVIGEGKRKKQQDQR</sequence>
<gene>
    <name evidence="4" type="ORF">A8926_0909</name>
</gene>
<protein>
    <submittedName>
        <fullName evidence="4">PPE-repeat protein</fullName>
    </submittedName>
</protein>
<evidence type="ECO:0000313" key="4">
    <source>
        <dbReference type="EMBL" id="PKW13384.1"/>
    </source>
</evidence>
<feature type="compositionally biased region" description="Basic and acidic residues" evidence="2">
    <location>
        <begin position="11"/>
        <end position="20"/>
    </location>
</feature>
<evidence type="ECO:0000259" key="3">
    <source>
        <dbReference type="Pfam" id="PF00823"/>
    </source>
</evidence>
<feature type="compositionally biased region" description="Gly residues" evidence="2">
    <location>
        <begin position="407"/>
        <end position="481"/>
    </location>
</feature>
<feature type="compositionally biased region" description="Low complexity" evidence="2">
    <location>
        <begin position="515"/>
        <end position="525"/>
    </location>
</feature>
<dbReference type="STRING" id="994479.GCA_000194155_06304"/>
<evidence type="ECO:0000313" key="5">
    <source>
        <dbReference type="Proteomes" id="UP000233786"/>
    </source>
</evidence>
<feature type="region of interest" description="Disordered" evidence="2">
    <location>
        <begin position="271"/>
        <end position="545"/>
    </location>
</feature>
<evidence type="ECO:0000256" key="2">
    <source>
        <dbReference type="SAM" id="MobiDB-lite"/>
    </source>
</evidence>
<comment type="caution">
    <text evidence="4">The sequence shown here is derived from an EMBL/GenBank/DDBJ whole genome shotgun (WGS) entry which is preliminary data.</text>
</comment>
<feature type="compositionally biased region" description="Basic and acidic residues" evidence="2">
    <location>
        <begin position="501"/>
        <end position="513"/>
    </location>
</feature>
<dbReference type="Pfam" id="PF00823">
    <property type="entry name" value="PPE"/>
    <property type="match status" value="1"/>
</dbReference>